<dbReference type="InterPro" id="IPR000792">
    <property type="entry name" value="Tscrpt_reg_LuxR_C"/>
</dbReference>
<dbReference type="InterPro" id="IPR016032">
    <property type="entry name" value="Sig_transdc_resp-reg_C-effctor"/>
</dbReference>
<evidence type="ECO:0000259" key="5">
    <source>
        <dbReference type="SMART" id="SM00421"/>
    </source>
</evidence>
<evidence type="ECO:0000256" key="1">
    <source>
        <dbReference type="ARBA" id="ARBA00023015"/>
    </source>
</evidence>
<reference evidence="6 7" key="1">
    <citation type="submission" date="2024-09" db="EMBL/GenBank/DDBJ databases">
        <authorList>
            <person name="Sun Q."/>
            <person name="Mori K."/>
        </authorList>
    </citation>
    <scope>NUCLEOTIDE SEQUENCE [LARGE SCALE GENOMIC DNA]</scope>
    <source>
        <strain evidence="6 7">JCM 13852</strain>
    </source>
</reference>
<dbReference type="InterPro" id="IPR014284">
    <property type="entry name" value="RNA_pol_sigma-70_dom"/>
</dbReference>
<evidence type="ECO:0000256" key="2">
    <source>
        <dbReference type="ARBA" id="ARBA00023082"/>
    </source>
</evidence>
<evidence type="ECO:0000313" key="7">
    <source>
        <dbReference type="Proteomes" id="UP001589535"/>
    </source>
</evidence>
<gene>
    <name evidence="6" type="ORF">ACFFTO_17490</name>
</gene>
<accession>A0ABV5U3L7</accession>
<name>A0ABV5U3L7_9PSEU</name>
<organism evidence="6 7">
    <name type="scientific">Amycolatopsis plumensis</name>
    <dbReference type="NCBI Taxonomy" id="236508"/>
    <lineage>
        <taxon>Bacteria</taxon>
        <taxon>Bacillati</taxon>
        <taxon>Actinomycetota</taxon>
        <taxon>Actinomycetes</taxon>
        <taxon>Pseudonocardiales</taxon>
        <taxon>Pseudonocardiaceae</taxon>
        <taxon>Amycolatopsis</taxon>
    </lineage>
</organism>
<protein>
    <submittedName>
        <fullName evidence="6">RNA polymerase sigma factor</fullName>
    </submittedName>
</protein>
<keyword evidence="2" id="KW-0731">Sigma factor</keyword>
<dbReference type="SUPFAM" id="SSF46894">
    <property type="entry name" value="C-terminal effector domain of the bipartite response regulators"/>
    <property type="match status" value="1"/>
</dbReference>
<keyword evidence="7" id="KW-1185">Reference proteome</keyword>
<evidence type="ECO:0000256" key="4">
    <source>
        <dbReference type="ARBA" id="ARBA00023163"/>
    </source>
</evidence>
<evidence type="ECO:0000256" key="3">
    <source>
        <dbReference type="ARBA" id="ARBA00023125"/>
    </source>
</evidence>
<keyword evidence="3" id="KW-0238">DNA-binding</keyword>
<keyword evidence="1" id="KW-0805">Transcription regulation</keyword>
<keyword evidence="4" id="KW-0804">Transcription</keyword>
<dbReference type="Gene3D" id="1.10.10.10">
    <property type="entry name" value="Winged helix-like DNA-binding domain superfamily/Winged helix DNA-binding domain"/>
    <property type="match status" value="1"/>
</dbReference>
<dbReference type="NCBIfam" id="TIGR02937">
    <property type="entry name" value="sigma70-ECF"/>
    <property type="match status" value="1"/>
</dbReference>
<dbReference type="SMART" id="SM00421">
    <property type="entry name" value="HTH_LUXR"/>
    <property type="match status" value="1"/>
</dbReference>
<dbReference type="SUPFAM" id="SSF88946">
    <property type="entry name" value="Sigma2 domain of RNA polymerase sigma factors"/>
    <property type="match status" value="1"/>
</dbReference>
<sequence>MDEDGEVGPAVSHDEAFDAFFRTHVLAEVQHLVRCGFSPDSATEAVEEAMLTLYVRWAEIENPRGWIRATARGHALTITKRQFAVMPDDIERQNPAFRHYDEDPIIQQESKARITQLLSGLSPRRRAVLSAWLGGLDDQEIAAELRISEATVRSHRRYGLADVAKKLRSEGGLS</sequence>
<feature type="domain" description="HTH luxR-type" evidence="5">
    <location>
        <begin position="118"/>
        <end position="164"/>
    </location>
</feature>
<dbReference type="RefSeq" id="WP_378194436.1">
    <property type="nucleotide sequence ID" value="NZ_JBHMBK010000012.1"/>
</dbReference>
<dbReference type="Pfam" id="PF00196">
    <property type="entry name" value="GerE"/>
    <property type="match status" value="1"/>
</dbReference>
<dbReference type="InterPro" id="IPR036388">
    <property type="entry name" value="WH-like_DNA-bd_sf"/>
</dbReference>
<evidence type="ECO:0000313" key="6">
    <source>
        <dbReference type="EMBL" id="MFB9685993.1"/>
    </source>
</evidence>
<comment type="caution">
    <text evidence="6">The sequence shown here is derived from an EMBL/GenBank/DDBJ whole genome shotgun (WGS) entry which is preliminary data.</text>
</comment>
<dbReference type="EMBL" id="JBHMBK010000012">
    <property type="protein sequence ID" value="MFB9685993.1"/>
    <property type="molecule type" value="Genomic_DNA"/>
</dbReference>
<dbReference type="InterPro" id="IPR013325">
    <property type="entry name" value="RNA_pol_sigma_r2"/>
</dbReference>
<dbReference type="PANTHER" id="PTHR43133:SF8">
    <property type="entry name" value="RNA POLYMERASE SIGMA FACTOR HI_1459-RELATED"/>
    <property type="match status" value="1"/>
</dbReference>
<dbReference type="PANTHER" id="PTHR43133">
    <property type="entry name" value="RNA POLYMERASE ECF-TYPE SIGMA FACTO"/>
    <property type="match status" value="1"/>
</dbReference>
<dbReference type="Proteomes" id="UP001589535">
    <property type="component" value="Unassembled WGS sequence"/>
</dbReference>
<dbReference type="PRINTS" id="PR00038">
    <property type="entry name" value="HTHLUXR"/>
</dbReference>
<proteinExistence type="predicted"/>
<dbReference type="InterPro" id="IPR039425">
    <property type="entry name" value="RNA_pol_sigma-70-like"/>
</dbReference>